<evidence type="ECO:0000313" key="2">
    <source>
        <dbReference type="Proteomes" id="UP000323917"/>
    </source>
</evidence>
<name>A0A5B9QL38_9BACT</name>
<dbReference type="AlphaFoldDB" id="A0A5B9QL38"/>
<dbReference type="KEGG" id="bgok:Pr1d_51130"/>
<reference evidence="1 2" key="1">
    <citation type="submission" date="2019-08" db="EMBL/GenBank/DDBJ databases">
        <title>Deep-cultivation of Planctomycetes and their phenomic and genomic characterization uncovers novel biology.</title>
        <authorList>
            <person name="Wiegand S."/>
            <person name="Jogler M."/>
            <person name="Boedeker C."/>
            <person name="Pinto D."/>
            <person name="Vollmers J."/>
            <person name="Rivas-Marin E."/>
            <person name="Kohn T."/>
            <person name="Peeters S.H."/>
            <person name="Heuer A."/>
            <person name="Rast P."/>
            <person name="Oberbeckmann S."/>
            <person name="Bunk B."/>
            <person name="Jeske O."/>
            <person name="Meyerdierks A."/>
            <person name="Storesund J.E."/>
            <person name="Kallscheuer N."/>
            <person name="Luecker S."/>
            <person name="Lage O.M."/>
            <person name="Pohl T."/>
            <person name="Merkel B.J."/>
            <person name="Hornburger P."/>
            <person name="Mueller R.-W."/>
            <person name="Bruemmer F."/>
            <person name="Labrenz M."/>
            <person name="Spormann A.M."/>
            <person name="Op den Camp H."/>
            <person name="Overmann J."/>
            <person name="Amann R."/>
            <person name="Jetten M.S.M."/>
            <person name="Mascher T."/>
            <person name="Medema M.H."/>
            <person name="Devos D.P."/>
            <person name="Kaster A.-K."/>
            <person name="Ovreas L."/>
            <person name="Rohde M."/>
            <person name="Galperin M.Y."/>
            <person name="Jogler C."/>
        </authorList>
    </citation>
    <scope>NUCLEOTIDE SEQUENCE [LARGE SCALE GENOMIC DNA]</scope>
    <source>
        <strain evidence="1 2">Pr1d</strain>
    </source>
</reference>
<organism evidence="1 2">
    <name type="scientific">Bythopirellula goksoeyrii</name>
    <dbReference type="NCBI Taxonomy" id="1400387"/>
    <lineage>
        <taxon>Bacteria</taxon>
        <taxon>Pseudomonadati</taxon>
        <taxon>Planctomycetota</taxon>
        <taxon>Planctomycetia</taxon>
        <taxon>Pirellulales</taxon>
        <taxon>Lacipirellulaceae</taxon>
        <taxon>Bythopirellula</taxon>
    </lineage>
</organism>
<dbReference type="InterPro" id="IPR024755">
    <property type="entry name" value="cpYpsA"/>
</dbReference>
<dbReference type="Proteomes" id="UP000323917">
    <property type="component" value="Chromosome"/>
</dbReference>
<dbReference type="EMBL" id="CP042913">
    <property type="protein sequence ID" value="QEG37766.1"/>
    <property type="molecule type" value="Genomic_DNA"/>
</dbReference>
<protein>
    <submittedName>
        <fullName evidence="1">Molybdenum carrier</fullName>
    </submittedName>
</protein>
<dbReference type="Gene3D" id="3.40.50.450">
    <property type="match status" value="1"/>
</dbReference>
<sequence>MASPTGCGPSMEWPLTIVSGGQTGADRAALDFAIRFGLDHAGWCPLGRRAEDGPLDLQYNLQESSSAKYDQRTRWNVRDSDATLVITAQANATGGSALTLAVAERAGKPCLHLAQEETPSVIEAGERIADFILEHRVERLNVAGPRASQEPEIGTYVAAVLSAALTSEAFSQSDQ</sequence>
<proteinExistence type="predicted"/>
<evidence type="ECO:0000313" key="1">
    <source>
        <dbReference type="EMBL" id="QEG37766.1"/>
    </source>
</evidence>
<keyword evidence="2" id="KW-1185">Reference proteome</keyword>
<accession>A0A5B9QL38</accession>
<dbReference type="SUPFAM" id="SSF102405">
    <property type="entry name" value="MCP/YpsA-like"/>
    <property type="match status" value="1"/>
</dbReference>
<dbReference type="RefSeq" id="WP_210417826.1">
    <property type="nucleotide sequence ID" value="NZ_CP042913.1"/>
</dbReference>
<gene>
    <name evidence="1" type="ORF">Pr1d_51130</name>
</gene>
<dbReference type="Pfam" id="PF12694">
    <property type="entry name" value="cpYpsA"/>
    <property type="match status" value="1"/>
</dbReference>